<evidence type="ECO:0000259" key="10">
    <source>
        <dbReference type="Pfam" id="PF14478"/>
    </source>
</evidence>
<keyword evidence="8" id="KW-1015">Disulfide bond</keyword>
<dbReference type="EMBL" id="JAINUG010000237">
    <property type="protein sequence ID" value="KAJ8385993.1"/>
    <property type="molecule type" value="Genomic_DNA"/>
</dbReference>
<dbReference type="Gene3D" id="1.50.10.20">
    <property type="match status" value="1"/>
</dbReference>
<feature type="disulfide bond" evidence="8">
    <location>
        <begin position="157"/>
        <end position="200"/>
    </location>
</feature>
<dbReference type="Pfam" id="PF14478">
    <property type="entry name" value="DUF4430"/>
    <property type="match status" value="1"/>
</dbReference>
<feature type="chain" id="PRO_5042197176" description="Transcobalamin-like C-terminal domain-containing protein" evidence="9">
    <location>
        <begin position="18"/>
        <end position="423"/>
    </location>
</feature>
<comment type="subcellular location">
    <subcellularLocation>
        <location evidence="1">Secreted</location>
    </subcellularLocation>
</comment>
<dbReference type="InterPro" id="IPR027954">
    <property type="entry name" value="Transcobalamin-like_C"/>
</dbReference>
<feature type="binding site" evidence="7">
    <location>
        <position position="189"/>
    </location>
    <ligand>
        <name>cyanocob(III)alamin</name>
        <dbReference type="ChEBI" id="CHEBI:17439"/>
    </ligand>
</feature>
<sequence>MNLAFFVGCAGLVLVTGNSPDPLASEHEELILSFNKKLLRSLEDQSGLPNPSVHLALRLSTYHNLDMEKAHLDRMKVDLHQNLESSLTQHQPVTGMLALYMLALMASCTEVSDMTLNQEPLILQLKKQMEQEKEHIATSQRPLTNYYQYSLGVIALCASGVRVNSHVVNKLVRAIENDHLKHGVNDSIDTVAMAGMALQCLKESKVQLCGASLLQEPLRIVKQKLLGSKRADGHMGNEFSTGLAVQALLTMGSHMSDLSASMEAMKTDVRKGTYHNAMAISQTLPALQKRTYLHVRAKDCQDEDDSLVLGPKPPAKELSGPMVSIQVEVISSDGSTSIKTVEVPKGSSLLKALTLLQDSQSDFTFETQASLWGPYLSVVNGDRARQSDRTYWSLSSDGSALGVGMQDYKIEEAQKITITKKSY</sequence>
<dbReference type="Proteomes" id="UP001221898">
    <property type="component" value="Unassembled WGS sequence"/>
</dbReference>
<keyword evidence="4" id="KW-0964">Secreted</keyword>
<dbReference type="PANTHER" id="PTHR10559">
    <property type="entry name" value="TRANSCOBALAMIN-1/GASTRIC INTRINSIC FACTOR"/>
    <property type="match status" value="1"/>
</dbReference>
<evidence type="ECO:0000256" key="1">
    <source>
        <dbReference type="ARBA" id="ARBA00004613"/>
    </source>
</evidence>
<keyword evidence="3" id="KW-0171">Cobalt transport</keyword>
<dbReference type="InterPro" id="IPR002157">
    <property type="entry name" value="Cbl-bd_prot"/>
</dbReference>
<dbReference type="GO" id="GO:0015889">
    <property type="term" value="P:cobalamin transport"/>
    <property type="evidence" value="ECO:0007669"/>
    <property type="project" value="InterPro"/>
</dbReference>
<dbReference type="Pfam" id="PF01122">
    <property type="entry name" value="Cobalamin_bind"/>
    <property type="match status" value="1"/>
</dbReference>
<feature type="binding site" evidence="7">
    <location>
        <begin position="144"/>
        <end position="148"/>
    </location>
    <ligand>
        <name>cyanocob(III)alamin</name>
        <dbReference type="ChEBI" id="CHEBI:17439"/>
    </ligand>
</feature>
<evidence type="ECO:0000256" key="7">
    <source>
        <dbReference type="PIRSR" id="PIRSR602157-1"/>
    </source>
</evidence>
<reference evidence="11" key="1">
    <citation type="journal article" date="2023" name="Science">
        <title>Genome structures resolve the early diversification of teleost fishes.</title>
        <authorList>
            <person name="Parey E."/>
            <person name="Louis A."/>
            <person name="Montfort J."/>
            <person name="Bouchez O."/>
            <person name="Roques C."/>
            <person name="Iampietro C."/>
            <person name="Lluch J."/>
            <person name="Castinel A."/>
            <person name="Donnadieu C."/>
            <person name="Desvignes T."/>
            <person name="Floi Bucao C."/>
            <person name="Jouanno E."/>
            <person name="Wen M."/>
            <person name="Mejri S."/>
            <person name="Dirks R."/>
            <person name="Jansen H."/>
            <person name="Henkel C."/>
            <person name="Chen W.J."/>
            <person name="Zahm M."/>
            <person name="Cabau C."/>
            <person name="Klopp C."/>
            <person name="Thompson A.W."/>
            <person name="Robinson-Rechavi M."/>
            <person name="Braasch I."/>
            <person name="Lecointre G."/>
            <person name="Bobe J."/>
            <person name="Postlethwait J.H."/>
            <person name="Berthelot C."/>
            <person name="Roest Crollius H."/>
            <person name="Guiguen Y."/>
        </authorList>
    </citation>
    <scope>NUCLEOTIDE SEQUENCE</scope>
    <source>
        <strain evidence="11">NC1722</strain>
    </source>
</reference>
<dbReference type="AlphaFoldDB" id="A0AAD7W7A7"/>
<feature type="binding site" evidence="7">
    <location>
        <position position="237"/>
    </location>
    <ligand>
        <name>cyanocob(III)alamin</name>
        <dbReference type="ChEBI" id="CHEBI:17439"/>
    </ligand>
</feature>
<keyword evidence="5 9" id="KW-0732">Signal</keyword>
<feature type="binding site" evidence="7">
    <location>
        <position position="282"/>
    </location>
    <ligand>
        <name>cyanocob(III)alamin</name>
        <dbReference type="ChEBI" id="CHEBI:17439"/>
    </ligand>
</feature>
<evidence type="ECO:0000256" key="9">
    <source>
        <dbReference type="SAM" id="SignalP"/>
    </source>
</evidence>
<feature type="binding site" evidence="7">
    <location>
        <begin position="392"/>
        <end position="394"/>
    </location>
    <ligand>
        <name>cyanocob(III)alamin</name>
        <dbReference type="ChEBI" id="CHEBI:17439"/>
    </ligand>
</feature>
<comment type="caution">
    <text evidence="11">The sequence shown here is derived from an EMBL/GenBank/DDBJ whole genome shotgun (WGS) entry which is preliminary data.</text>
</comment>
<evidence type="ECO:0000256" key="4">
    <source>
        <dbReference type="ARBA" id="ARBA00022525"/>
    </source>
</evidence>
<dbReference type="PANTHER" id="PTHR10559:SF18">
    <property type="entry name" value="TRANSCOBALAMIN II"/>
    <property type="match status" value="1"/>
</dbReference>
<feature type="binding site" evidence="7">
    <location>
        <begin position="375"/>
        <end position="376"/>
    </location>
    <ligand>
        <name>cyanocob(III)alamin</name>
        <dbReference type="ChEBI" id="CHEBI:17439"/>
    </ligand>
</feature>
<evidence type="ECO:0000256" key="2">
    <source>
        <dbReference type="ARBA" id="ARBA00006449"/>
    </source>
</evidence>
<feature type="signal peptide" evidence="9">
    <location>
        <begin position="1"/>
        <end position="17"/>
    </location>
</feature>
<keyword evidence="6 7" id="KW-0170">Cobalt</keyword>
<proteinExistence type="inferred from homology"/>
<evidence type="ECO:0000313" key="12">
    <source>
        <dbReference type="Proteomes" id="UP001221898"/>
    </source>
</evidence>
<evidence type="ECO:0000256" key="6">
    <source>
        <dbReference type="ARBA" id="ARBA00023285"/>
    </source>
</evidence>
<evidence type="ECO:0000256" key="5">
    <source>
        <dbReference type="ARBA" id="ARBA00022729"/>
    </source>
</evidence>
<evidence type="ECO:0000313" key="11">
    <source>
        <dbReference type="EMBL" id="KAJ8385993.1"/>
    </source>
</evidence>
<feature type="domain" description="Transcobalamin-like C-terminal" evidence="10">
    <location>
        <begin position="346"/>
        <end position="419"/>
    </location>
</feature>
<feature type="binding site" evidence="7">
    <location>
        <position position="401"/>
    </location>
    <ligand>
        <name>cyanocob(III)alamin</name>
        <dbReference type="ChEBI" id="CHEBI:17439"/>
    </ligand>
</feature>
<protein>
    <recommendedName>
        <fullName evidence="10">Transcobalamin-like C-terminal domain-containing protein</fullName>
    </recommendedName>
</protein>
<gene>
    <name evidence="11" type="ORF">AAFF_G00178140</name>
</gene>
<keyword evidence="3" id="KW-0813">Transport</keyword>
<evidence type="ECO:0000256" key="8">
    <source>
        <dbReference type="PIRSR" id="PIRSR602157-2"/>
    </source>
</evidence>
<evidence type="ECO:0000256" key="3">
    <source>
        <dbReference type="ARBA" id="ARBA00022426"/>
    </source>
</evidence>
<dbReference type="GO" id="GO:0006824">
    <property type="term" value="P:cobalt ion transport"/>
    <property type="evidence" value="ECO:0007669"/>
    <property type="project" value="UniProtKB-KW"/>
</dbReference>
<keyword evidence="3" id="KW-0406">Ion transport</keyword>
<keyword evidence="12" id="KW-1185">Reference proteome</keyword>
<dbReference type="InterPro" id="IPR051588">
    <property type="entry name" value="Cobalamin_Transport"/>
</dbReference>
<dbReference type="Gene3D" id="2.170.130.30">
    <property type="match status" value="1"/>
</dbReference>
<accession>A0AAD7W7A7</accession>
<comment type="similarity">
    <text evidence="2">Belongs to the eukaryotic cobalamin transport proteins family.</text>
</comment>
<organism evidence="11 12">
    <name type="scientific">Aldrovandia affinis</name>
    <dbReference type="NCBI Taxonomy" id="143900"/>
    <lineage>
        <taxon>Eukaryota</taxon>
        <taxon>Metazoa</taxon>
        <taxon>Chordata</taxon>
        <taxon>Craniata</taxon>
        <taxon>Vertebrata</taxon>
        <taxon>Euteleostomi</taxon>
        <taxon>Actinopterygii</taxon>
        <taxon>Neopterygii</taxon>
        <taxon>Teleostei</taxon>
        <taxon>Notacanthiformes</taxon>
        <taxon>Halosauridae</taxon>
        <taxon>Aldrovandia</taxon>
    </lineage>
</organism>
<dbReference type="GO" id="GO:0031419">
    <property type="term" value="F:cobalamin binding"/>
    <property type="evidence" value="ECO:0007669"/>
    <property type="project" value="InterPro"/>
</dbReference>
<dbReference type="GO" id="GO:0005615">
    <property type="term" value="C:extracellular space"/>
    <property type="evidence" value="ECO:0007669"/>
    <property type="project" value="TreeGrafter"/>
</dbReference>
<name>A0AAD7W7A7_9TELE</name>